<evidence type="ECO:0000313" key="6">
    <source>
        <dbReference type="Ensembl" id="ENSPPAP00000002716.1"/>
    </source>
</evidence>
<reference evidence="6" key="3">
    <citation type="submission" date="2025-09" db="UniProtKB">
        <authorList>
            <consortium name="Ensembl"/>
        </authorList>
    </citation>
    <scope>IDENTIFICATION</scope>
</reference>
<reference evidence="6" key="2">
    <citation type="submission" date="2025-08" db="UniProtKB">
        <authorList>
            <consortium name="Ensembl"/>
        </authorList>
    </citation>
    <scope>IDENTIFICATION</scope>
</reference>
<name>A0A2R8ZCD0_PANPA</name>
<gene>
    <name evidence="6" type="primary">SCGB1D2</name>
</gene>
<dbReference type="InterPro" id="IPR016126">
    <property type="entry name" value="Secretoglobin"/>
</dbReference>
<dbReference type="GeneID" id="100986396"/>
<dbReference type="KEGG" id="pps:100986396"/>
<keyword evidence="3 5" id="KW-0732">Signal</keyword>
<dbReference type="EMBL" id="AJFE02101008">
    <property type="status" value="NOT_ANNOTATED_CDS"/>
    <property type="molecule type" value="Genomic_DNA"/>
</dbReference>
<comment type="subcellular location">
    <subcellularLocation>
        <location evidence="1">Secreted</location>
    </subcellularLocation>
</comment>
<dbReference type="AlphaFoldDB" id="A0A2R8ZCD0"/>
<dbReference type="OrthoDB" id="9535440at2759"/>
<keyword evidence="7" id="KW-1185">Reference proteome</keyword>
<dbReference type="Pfam" id="PF01099">
    <property type="entry name" value="Uteroglobin"/>
    <property type="match status" value="1"/>
</dbReference>
<evidence type="ECO:0000313" key="7">
    <source>
        <dbReference type="Proteomes" id="UP000240080"/>
    </source>
</evidence>
<reference evidence="6 7" key="1">
    <citation type="journal article" date="2012" name="Nature">
        <title>The bonobo genome compared with the chimpanzee and human genomes.</title>
        <authorList>
            <person name="Prufer K."/>
            <person name="Munch K."/>
            <person name="Hellmann I."/>
            <person name="Akagi K."/>
            <person name="Miller J.R."/>
            <person name="Walenz B."/>
            <person name="Koren S."/>
            <person name="Sutton G."/>
            <person name="Kodira C."/>
            <person name="Winer R."/>
            <person name="Knight J.R."/>
            <person name="Mullikin J.C."/>
            <person name="Meader S.J."/>
            <person name="Ponting C.P."/>
            <person name="Lunter G."/>
            <person name="Higashino S."/>
            <person name="Hobolth A."/>
            <person name="Dutheil J."/>
            <person name="Karakoc E."/>
            <person name="Alkan C."/>
            <person name="Sajjadian S."/>
            <person name="Catacchio C.R."/>
            <person name="Ventura M."/>
            <person name="Marques-Bonet T."/>
            <person name="Eichler E.E."/>
            <person name="Andre C."/>
            <person name="Atencia R."/>
            <person name="Mugisha L."/>
            <person name="Junhold J."/>
            <person name="Patterson N."/>
            <person name="Siebauer M."/>
            <person name="Good J.M."/>
            <person name="Fischer A."/>
            <person name="Ptak S.E."/>
            <person name="Lachmann M."/>
            <person name="Symer D.E."/>
            <person name="Mailund T."/>
            <person name="Schierup M.H."/>
            <person name="Andres A.M."/>
            <person name="Kelso J."/>
            <person name="Paabo S."/>
        </authorList>
    </citation>
    <scope>NUCLEOTIDE SEQUENCE [LARGE SCALE GENOMIC DNA]</scope>
</reference>
<evidence type="ECO:0000256" key="4">
    <source>
        <dbReference type="ARBA" id="ARBA00038364"/>
    </source>
</evidence>
<dbReference type="CTD" id="10647"/>
<feature type="chain" id="PRO_5015349801" evidence="5">
    <location>
        <begin position="22"/>
        <end position="90"/>
    </location>
</feature>
<proteinExistence type="inferred from homology"/>
<dbReference type="CDD" id="cd00633">
    <property type="entry name" value="Secretoglobin"/>
    <property type="match status" value="1"/>
</dbReference>
<dbReference type="InterPro" id="IPR035960">
    <property type="entry name" value="Secretoglobin_sf"/>
</dbReference>
<feature type="signal peptide" evidence="5">
    <location>
        <begin position="1"/>
        <end position="21"/>
    </location>
</feature>
<evidence type="ECO:0000256" key="1">
    <source>
        <dbReference type="ARBA" id="ARBA00004613"/>
    </source>
</evidence>
<comment type="similarity">
    <text evidence="4">Belongs to the secretoglobin family. Lipophilin subfamily.</text>
</comment>
<dbReference type="GeneTree" id="ENSGT00530000063866"/>
<organism evidence="6 7">
    <name type="scientific">Pan paniscus</name>
    <name type="common">Pygmy chimpanzee</name>
    <name type="synonym">Bonobo</name>
    <dbReference type="NCBI Taxonomy" id="9597"/>
    <lineage>
        <taxon>Eukaryota</taxon>
        <taxon>Metazoa</taxon>
        <taxon>Chordata</taxon>
        <taxon>Craniata</taxon>
        <taxon>Vertebrata</taxon>
        <taxon>Euteleostomi</taxon>
        <taxon>Mammalia</taxon>
        <taxon>Eutheria</taxon>
        <taxon>Euarchontoglires</taxon>
        <taxon>Primates</taxon>
        <taxon>Haplorrhini</taxon>
        <taxon>Catarrhini</taxon>
        <taxon>Hominidae</taxon>
        <taxon>Pan</taxon>
    </lineage>
</organism>
<dbReference type="Ensembl" id="ENSPPAT00000012902.1">
    <property type="protein sequence ID" value="ENSPPAP00000002716.1"/>
    <property type="gene ID" value="ENSPPAG00000011860.1"/>
</dbReference>
<sequence>MKLSVCLLLVTLALCCYQANAEFCPALVSELLDFFFISEPLFKLSLAKFDAPPEAVAAKLGVKGCTDQMSLQKRGLIAEVLVKILKKCSV</sequence>
<dbReference type="PANTHER" id="PTHR11332">
    <property type="entry name" value="SECRETOGLOBIN FAMILY 1D"/>
    <property type="match status" value="1"/>
</dbReference>
<protein>
    <submittedName>
        <fullName evidence="6">Secretoglobin family 1D member 2</fullName>
    </submittedName>
</protein>
<dbReference type="Bgee" id="ENSPPAG00000011860">
    <property type="expression patterns" value="Expressed in adult mammalian kidney and 1 other cell type or tissue"/>
</dbReference>
<dbReference type="GO" id="GO:0005615">
    <property type="term" value="C:extracellular space"/>
    <property type="evidence" value="ECO:0007669"/>
    <property type="project" value="TreeGrafter"/>
</dbReference>
<accession>A0A2R8ZCD0</accession>
<evidence type="ECO:0000256" key="2">
    <source>
        <dbReference type="ARBA" id="ARBA00022525"/>
    </source>
</evidence>
<dbReference type="RefSeq" id="XP_003828524.1">
    <property type="nucleotide sequence ID" value="XM_003828476.5"/>
</dbReference>
<evidence type="ECO:0000256" key="5">
    <source>
        <dbReference type="SAM" id="SignalP"/>
    </source>
</evidence>
<dbReference type="SUPFAM" id="SSF48201">
    <property type="entry name" value="Uteroglobin-like"/>
    <property type="match status" value="1"/>
</dbReference>
<dbReference type="PANTHER" id="PTHR11332:SF10">
    <property type="entry name" value="SECRETOGLOBIN FAMILY 1D MEMBER 2"/>
    <property type="match status" value="1"/>
</dbReference>
<dbReference type="STRING" id="9597.ENSPPAP00000002716"/>
<evidence type="ECO:0000256" key="3">
    <source>
        <dbReference type="ARBA" id="ARBA00022729"/>
    </source>
</evidence>
<dbReference type="PROSITE" id="PS51311">
    <property type="entry name" value="SCGB"/>
    <property type="match status" value="1"/>
</dbReference>
<dbReference type="OMA" id="KRCTDQM"/>
<keyword evidence="2" id="KW-0964">Secreted</keyword>
<dbReference type="Proteomes" id="UP000240080">
    <property type="component" value="Chromosome 11"/>
</dbReference>